<accession>A0A413SNL3</accession>
<dbReference type="AlphaFoldDB" id="A0A413SNL3"/>
<organism evidence="1 2">
    <name type="scientific">Dorea formicigenerans</name>
    <dbReference type="NCBI Taxonomy" id="39486"/>
    <lineage>
        <taxon>Bacteria</taxon>
        <taxon>Bacillati</taxon>
        <taxon>Bacillota</taxon>
        <taxon>Clostridia</taxon>
        <taxon>Lachnospirales</taxon>
        <taxon>Lachnospiraceae</taxon>
        <taxon>Dorea</taxon>
    </lineage>
</organism>
<reference evidence="1 2" key="1">
    <citation type="submission" date="2018-08" db="EMBL/GenBank/DDBJ databases">
        <title>A genome reference for cultivated species of the human gut microbiota.</title>
        <authorList>
            <person name="Zou Y."/>
            <person name="Xue W."/>
            <person name="Luo G."/>
        </authorList>
    </citation>
    <scope>NUCLEOTIDE SEQUENCE [LARGE SCALE GENOMIC DNA]</scope>
    <source>
        <strain evidence="1 2">AM42-8</strain>
    </source>
</reference>
<comment type="caution">
    <text evidence="1">The sequence shown here is derived from an EMBL/GenBank/DDBJ whole genome shotgun (WGS) entry which is preliminary data.</text>
</comment>
<evidence type="ECO:0000313" key="2">
    <source>
        <dbReference type="Proteomes" id="UP000285642"/>
    </source>
</evidence>
<name>A0A413SNL3_9FIRM</name>
<dbReference type="Proteomes" id="UP000285642">
    <property type="component" value="Unassembled WGS sequence"/>
</dbReference>
<dbReference type="EMBL" id="QSFS01000009">
    <property type="protein sequence ID" value="RHA69410.1"/>
    <property type="molecule type" value="Genomic_DNA"/>
</dbReference>
<sequence length="107" mass="12778">MHIHEFADCCEFAQEAIGGTIPATQEYRDFVKNLHSKQILNMQVIIPFYEVRFQYETIRKNLRTGKKYFFASNGEHEDIDLEIGMKLENSVDYEKKLQENAIFRKYY</sequence>
<dbReference type="RefSeq" id="WP_117484512.1">
    <property type="nucleotide sequence ID" value="NZ_JAQDGW010000021.1"/>
</dbReference>
<protein>
    <submittedName>
        <fullName evidence="1">Uncharacterized protein</fullName>
    </submittedName>
</protein>
<gene>
    <name evidence="1" type="ORF">DW924_09600</name>
</gene>
<evidence type="ECO:0000313" key="1">
    <source>
        <dbReference type="EMBL" id="RHA69410.1"/>
    </source>
</evidence>
<proteinExistence type="predicted"/>
<dbReference type="GeneID" id="97189091"/>